<protein>
    <submittedName>
        <fullName evidence="3">Uncharacterized protein</fullName>
    </submittedName>
</protein>
<dbReference type="EMBL" id="CM000767">
    <property type="protein sequence ID" value="OQU79279.1"/>
    <property type="molecule type" value="Genomic_DNA"/>
</dbReference>
<reference evidence="4" key="2">
    <citation type="journal article" date="2018" name="Plant J.">
        <title>The Sorghum bicolor reference genome: improved assembly, gene annotations, a transcriptome atlas, and signatures of genome organization.</title>
        <authorList>
            <person name="McCormick R.F."/>
            <person name="Truong S.K."/>
            <person name="Sreedasyam A."/>
            <person name="Jenkins J."/>
            <person name="Shu S."/>
            <person name="Sims D."/>
            <person name="Kennedy M."/>
            <person name="Amirebrahimi M."/>
            <person name="Weers B.D."/>
            <person name="McKinley B."/>
            <person name="Mattison A."/>
            <person name="Morishige D.T."/>
            <person name="Grimwood J."/>
            <person name="Schmutz J."/>
            <person name="Mullet J.E."/>
        </authorList>
    </citation>
    <scope>NUCLEOTIDE SEQUENCE [LARGE SCALE GENOMIC DNA]</scope>
    <source>
        <strain evidence="4">cv. BTx623</strain>
    </source>
</reference>
<dbReference type="Gramene" id="OQU79279">
    <property type="protein sequence ID" value="OQU79279"/>
    <property type="gene ID" value="SORBI_3008G123350"/>
</dbReference>
<evidence type="ECO:0000256" key="1">
    <source>
        <dbReference type="SAM" id="MobiDB-lite"/>
    </source>
</evidence>
<gene>
    <name evidence="3" type="ORF">SORBI_3008G123350</name>
</gene>
<reference evidence="3 4" key="1">
    <citation type="journal article" date="2009" name="Nature">
        <title>The Sorghum bicolor genome and the diversification of grasses.</title>
        <authorList>
            <person name="Paterson A.H."/>
            <person name="Bowers J.E."/>
            <person name="Bruggmann R."/>
            <person name="Dubchak I."/>
            <person name="Grimwood J."/>
            <person name="Gundlach H."/>
            <person name="Haberer G."/>
            <person name="Hellsten U."/>
            <person name="Mitros T."/>
            <person name="Poliakov A."/>
            <person name="Schmutz J."/>
            <person name="Spannagl M."/>
            <person name="Tang H."/>
            <person name="Wang X."/>
            <person name="Wicker T."/>
            <person name="Bharti A.K."/>
            <person name="Chapman J."/>
            <person name="Feltus F.A."/>
            <person name="Gowik U."/>
            <person name="Grigoriev I.V."/>
            <person name="Lyons E."/>
            <person name="Maher C.A."/>
            <person name="Martis M."/>
            <person name="Narechania A."/>
            <person name="Otillar R.P."/>
            <person name="Penning B.W."/>
            <person name="Salamov A.A."/>
            <person name="Wang Y."/>
            <person name="Zhang L."/>
            <person name="Carpita N.C."/>
            <person name="Freeling M."/>
            <person name="Gingle A.R."/>
            <person name="Hash C.T."/>
            <person name="Keller B."/>
            <person name="Klein P."/>
            <person name="Kresovich S."/>
            <person name="McCann M.C."/>
            <person name="Ming R."/>
            <person name="Peterson D.G."/>
            <person name="Mehboob-ur-Rahman"/>
            <person name="Ware D."/>
            <person name="Westhoff P."/>
            <person name="Mayer K.F."/>
            <person name="Messing J."/>
            <person name="Rokhsar D.S."/>
        </authorList>
    </citation>
    <scope>NUCLEOTIDE SEQUENCE [LARGE SCALE GENOMIC DNA]</scope>
    <source>
        <strain evidence="4">cv. BTx623</strain>
    </source>
</reference>
<accession>A0A1Z5R6S7</accession>
<dbReference type="OMA" id="PMREDLH"/>
<evidence type="ECO:0000256" key="2">
    <source>
        <dbReference type="SAM" id="SignalP"/>
    </source>
</evidence>
<sequence length="80" mass="8760">MARQKSTMSASAMASLLLILLLLLPVALPVVTAVRPMREDLHDPQPQAQQLVGIYPPLKGHLPPREDDPVHTSFSDPRSV</sequence>
<dbReference type="Proteomes" id="UP000000768">
    <property type="component" value="Chromosome 8"/>
</dbReference>
<evidence type="ECO:0000313" key="4">
    <source>
        <dbReference type="Proteomes" id="UP000000768"/>
    </source>
</evidence>
<name>A0A1Z5R6S7_SORBI</name>
<keyword evidence="4" id="KW-1185">Reference proteome</keyword>
<proteinExistence type="predicted"/>
<organism evidence="3 4">
    <name type="scientific">Sorghum bicolor</name>
    <name type="common">Sorghum</name>
    <name type="synonym">Sorghum vulgare</name>
    <dbReference type="NCBI Taxonomy" id="4558"/>
    <lineage>
        <taxon>Eukaryota</taxon>
        <taxon>Viridiplantae</taxon>
        <taxon>Streptophyta</taxon>
        <taxon>Embryophyta</taxon>
        <taxon>Tracheophyta</taxon>
        <taxon>Spermatophyta</taxon>
        <taxon>Magnoliopsida</taxon>
        <taxon>Liliopsida</taxon>
        <taxon>Poales</taxon>
        <taxon>Poaceae</taxon>
        <taxon>PACMAD clade</taxon>
        <taxon>Panicoideae</taxon>
        <taxon>Andropogonodae</taxon>
        <taxon>Andropogoneae</taxon>
        <taxon>Sorghinae</taxon>
        <taxon>Sorghum</taxon>
    </lineage>
</organism>
<feature type="region of interest" description="Disordered" evidence="1">
    <location>
        <begin position="55"/>
        <end position="80"/>
    </location>
</feature>
<feature type="signal peptide" evidence="2">
    <location>
        <begin position="1"/>
        <end position="33"/>
    </location>
</feature>
<dbReference type="InParanoid" id="A0A1Z5R6S7"/>
<feature type="chain" id="PRO_5012645074" evidence="2">
    <location>
        <begin position="34"/>
        <end position="80"/>
    </location>
</feature>
<keyword evidence="2" id="KW-0732">Signal</keyword>
<dbReference type="AlphaFoldDB" id="A0A1Z5R6S7"/>
<evidence type="ECO:0000313" key="3">
    <source>
        <dbReference type="EMBL" id="OQU79279.1"/>
    </source>
</evidence>